<protein>
    <submittedName>
        <fullName evidence="2">Hydrogenase maturation factor HoxV/HupK</fullName>
    </submittedName>
</protein>
<dbReference type="AlphaFoldDB" id="K9H135"/>
<dbReference type="InterPro" id="IPR029014">
    <property type="entry name" value="NiFe-Hase_large"/>
</dbReference>
<keyword evidence="2" id="KW-0371">Homeobox</keyword>
<keyword evidence="1" id="KW-0533">Nickel</keyword>
<dbReference type="Proteomes" id="UP000009881">
    <property type="component" value="Unassembled WGS sequence"/>
</dbReference>
<evidence type="ECO:0000256" key="1">
    <source>
        <dbReference type="PIRSR" id="PIRSR601501-1"/>
    </source>
</evidence>
<evidence type="ECO:0000313" key="2">
    <source>
        <dbReference type="EMBL" id="EKV30749.1"/>
    </source>
</evidence>
<dbReference type="SUPFAM" id="SSF56762">
    <property type="entry name" value="HydB/Nqo4-like"/>
    <property type="match status" value="1"/>
</dbReference>
<dbReference type="GO" id="GO:0003677">
    <property type="term" value="F:DNA binding"/>
    <property type="evidence" value="ECO:0007669"/>
    <property type="project" value="UniProtKB-KW"/>
</dbReference>
<dbReference type="OrthoDB" id="9157196at2"/>
<comment type="cofactor">
    <cofactor evidence="1">
        <name>Ni(2+)</name>
        <dbReference type="ChEBI" id="CHEBI:49786"/>
    </cofactor>
</comment>
<evidence type="ECO:0000313" key="3">
    <source>
        <dbReference type="Proteomes" id="UP000009881"/>
    </source>
</evidence>
<dbReference type="PATRIC" id="fig|1238182.3.peg.1748"/>
<dbReference type="InterPro" id="IPR050867">
    <property type="entry name" value="NiFe/NiFeSe_hydrgnase_LSU"/>
</dbReference>
<dbReference type="PANTHER" id="PTHR42958:SF4">
    <property type="entry name" value="HYDROGENASE EXPRESSION_FORMATION PROTEIN HUPK"/>
    <property type="match status" value="1"/>
</dbReference>
<dbReference type="InterPro" id="IPR001501">
    <property type="entry name" value="Ni-dep_hyd_lsu"/>
</dbReference>
<gene>
    <name evidence="2" type="ORF">C882_4086</name>
</gene>
<dbReference type="Pfam" id="PF00374">
    <property type="entry name" value="NiFeSe_Hases"/>
    <property type="match status" value="1"/>
</dbReference>
<comment type="caution">
    <text evidence="2">The sequence shown here is derived from an EMBL/GenBank/DDBJ whole genome shotgun (WGS) entry which is preliminary data.</text>
</comment>
<accession>K9H135</accession>
<comment type="cofactor">
    <cofactor evidence="1">
        <name>Fe cation</name>
        <dbReference type="ChEBI" id="CHEBI:24875"/>
    </cofactor>
</comment>
<dbReference type="EMBL" id="ANHY01000007">
    <property type="protein sequence ID" value="EKV30749.1"/>
    <property type="molecule type" value="Genomic_DNA"/>
</dbReference>
<dbReference type="RefSeq" id="WP_009540194.1">
    <property type="nucleotide sequence ID" value="NZ_ANHY01000007.1"/>
</dbReference>
<dbReference type="GO" id="GO:0016151">
    <property type="term" value="F:nickel cation binding"/>
    <property type="evidence" value="ECO:0007669"/>
    <property type="project" value="InterPro"/>
</dbReference>
<name>K9H135_9PROT</name>
<organism evidence="2 3">
    <name type="scientific">Caenispirillum salinarum AK4</name>
    <dbReference type="NCBI Taxonomy" id="1238182"/>
    <lineage>
        <taxon>Bacteria</taxon>
        <taxon>Pseudomonadati</taxon>
        <taxon>Pseudomonadota</taxon>
        <taxon>Alphaproteobacteria</taxon>
        <taxon>Rhodospirillales</taxon>
        <taxon>Novispirillaceae</taxon>
        <taxon>Caenispirillum</taxon>
    </lineage>
</organism>
<keyword evidence="1" id="KW-0408">Iron</keyword>
<sequence length="358" mass="36187">MIPGGDRIDIVLALDPSGAVAAAEVASSRAVTASRVLEGKAPEEALRLVPLLFALCGSAQQMAGLRAVEAALSITVPPREAAARHMAVLAETVAEHATRMLVDWPKLAGAAPDMAHARVVRTAAAAVQAALYPAGGRERIGGGAAPDAGALARAAEGLDAAVTAALPLAEATAARVPGLAAPAVAPFPADLDPAWLAARMDDAAFLKAPEGPDGTVFETGPAVRVSGAADVAGRFAARLSEARALAREIVELAHEAAYSDAFGDGVSAGLGSGRGLGAVEAARGRLVHLVDIADGRIARYRILAPTEWNFHPRGALGVALDGLRGRSAAEAEQAAGWIVAALDPCVACCVSTREAHHA</sequence>
<reference evidence="2 3" key="1">
    <citation type="journal article" date="2013" name="Genome Announc.">
        <title>Draft Genome Sequence of an Alphaproteobacterium, Caenispirillum salinarum AK4(T), Isolated from a Solar Saltern.</title>
        <authorList>
            <person name="Khatri I."/>
            <person name="Singh A."/>
            <person name="Korpole S."/>
            <person name="Pinnaka A.K."/>
            <person name="Subramanian S."/>
        </authorList>
    </citation>
    <scope>NUCLEOTIDE SEQUENCE [LARGE SCALE GENOMIC DNA]</scope>
    <source>
        <strain evidence="2 3">AK4</strain>
    </source>
</reference>
<proteinExistence type="predicted"/>
<keyword evidence="1" id="KW-0460">Magnesium</keyword>
<dbReference type="STRING" id="1238182.C882_4086"/>
<keyword evidence="1" id="KW-0479">Metal-binding</keyword>
<keyword evidence="3" id="KW-1185">Reference proteome</keyword>
<feature type="binding site" evidence="1">
    <location>
        <position position="302"/>
    </location>
    <ligand>
        <name>Mg(2+)</name>
        <dbReference type="ChEBI" id="CHEBI:18420"/>
    </ligand>
</feature>
<feature type="binding site" evidence="1">
    <location>
        <position position="345"/>
    </location>
    <ligand>
        <name>Ni(2+)</name>
        <dbReference type="ChEBI" id="CHEBI:49786"/>
    </ligand>
</feature>
<feature type="binding site" evidence="1">
    <location>
        <position position="348"/>
    </location>
    <ligand>
        <name>Fe cation</name>
        <dbReference type="ChEBI" id="CHEBI:24875"/>
    </ligand>
</feature>
<dbReference type="eggNOG" id="COG3259">
    <property type="taxonomic scope" value="Bacteria"/>
</dbReference>
<dbReference type="PANTHER" id="PTHR42958">
    <property type="entry name" value="HYDROGENASE-2 LARGE CHAIN"/>
    <property type="match status" value="1"/>
</dbReference>
<dbReference type="Gene3D" id="1.10.645.10">
    <property type="entry name" value="Cytochrome-c3 Hydrogenase, chain B"/>
    <property type="match status" value="2"/>
</dbReference>